<reference evidence="2" key="1">
    <citation type="submission" date="2021-07" db="EMBL/GenBank/DDBJ databases">
        <title>Candidatus Kaistella beijingensis sp. nov. isolated from a municipal wastewater treatment plant is involved in sludge foaming.</title>
        <authorList>
            <person name="Song Y."/>
            <person name="Liu S.-J."/>
        </authorList>
    </citation>
    <scope>NUCLEOTIDE SEQUENCE</scope>
    <source>
        <strain evidence="2">DSM 43998</strain>
    </source>
</reference>
<evidence type="ECO:0000313" key="3">
    <source>
        <dbReference type="Proteomes" id="UP000887023"/>
    </source>
</evidence>
<gene>
    <name evidence="2" type="ORF">KV203_03850</name>
</gene>
<dbReference type="Proteomes" id="UP000887023">
    <property type="component" value="Chromosome"/>
</dbReference>
<dbReference type="InterPro" id="IPR001387">
    <property type="entry name" value="Cro/C1-type_HTH"/>
</dbReference>
<organism evidence="2 3">
    <name type="scientific">Skermania pinensis</name>
    <dbReference type="NCBI Taxonomy" id="39122"/>
    <lineage>
        <taxon>Bacteria</taxon>
        <taxon>Bacillati</taxon>
        <taxon>Actinomycetota</taxon>
        <taxon>Actinomycetes</taxon>
        <taxon>Mycobacteriales</taxon>
        <taxon>Gordoniaceae</taxon>
        <taxon>Skermania</taxon>
    </lineage>
</organism>
<dbReference type="Gene3D" id="1.10.260.40">
    <property type="entry name" value="lambda repressor-like DNA-binding domains"/>
    <property type="match status" value="1"/>
</dbReference>
<feature type="domain" description="HTH cro/C1-type" evidence="1">
    <location>
        <begin position="3"/>
        <end position="41"/>
    </location>
</feature>
<dbReference type="RefSeq" id="WP_066468723.1">
    <property type="nucleotide sequence ID" value="NZ_CBCRUZ010000004.1"/>
</dbReference>
<keyword evidence="3" id="KW-1185">Reference proteome</keyword>
<proteinExistence type="predicted"/>
<dbReference type="CDD" id="cd00093">
    <property type="entry name" value="HTH_XRE"/>
    <property type="match status" value="1"/>
</dbReference>
<sequence length="290" mass="31748">MCDELGVTPAALSQYINGHTTPSLDKLVAFADLFKVSLDYLIFGEDAIGGPGGALDYGPLARLFELNMANVRTDIANQSAYVTKIGSILSAQVANAAMAVAKRPTAPEGMLDYQQSLELERFSTASTIVTMNLTDDILEIENGVEEGFFASGFLAVIAQNLARGGTYRFVLSPEMPNRTATVERYRALLIRHGVPADVDLDRCRFGVAREQFYVGFCIFTVDVAEMRAQSPILHHYLTEYGYLSADGEIGYLEPISSGWHVPLMDATHRRLALAAYERFAPADPHPTDRA</sequence>
<dbReference type="InterPro" id="IPR010982">
    <property type="entry name" value="Lambda_DNA-bd_dom_sf"/>
</dbReference>
<evidence type="ECO:0000259" key="1">
    <source>
        <dbReference type="PROSITE" id="PS50943"/>
    </source>
</evidence>
<dbReference type="PROSITE" id="PS50943">
    <property type="entry name" value="HTH_CROC1"/>
    <property type="match status" value="1"/>
</dbReference>
<dbReference type="Pfam" id="PF01381">
    <property type="entry name" value="HTH_3"/>
    <property type="match status" value="1"/>
</dbReference>
<dbReference type="SUPFAM" id="SSF47413">
    <property type="entry name" value="lambda repressor-like DNA-binding domains"/>
    <property type="match status" value="1"/>
</dbReference>
<dbReference type="EMBL" id="CP079105">
    <property type="protein sequence ID" value="QXQ14551.1"/>
    <property type="molecule type" value="Genomic_DNA"/>
</dbReference>
<evidence type="ECO:0000313" key="2">
    <source>
        <dbReference type="EMBL" id="QXQ14551.1"/>
    </source>
</evidence>
<protein>
    <submittedName>
        <fullName evidence="2">Helix-turn-helix domain-containing protein</fullName>
    </submittedName>
</protein>
<accession>A0ABX8SFT2</accession>
<name>A0ABX8SFT2_9ACTN</name>